<evidence type="ECO:0000256" key="1">
    <source>
        <dbReference type="ARBA" id="ARBA00023157"/>
    </source>
</evidence>
<dbReference type="Pfam" id="PF09112">
    <property type="entry name" value="N-glycanase_N"/>
    <property type="match status" value="1"/>
</dbReference>
<proteinExistence type="predicted"/>
<accession>A0A0A2N790</accession>
<dbReference type="AlphaFoldDB" id="A0A0A2N790"/>
<dbReference type="Pfam" id="PF09113">
    <property type="entry name" value="N-glycanase_C"/>
    <property type="match status" value="1"/>
</dbReference>
<dbReference type="Gene3D" id="2.60.120.1570">
    <property type="entry name" value="Peptide-N-glycosidase F, N-terminal domain"/>
    <property type="match status" value="1"/>
</dbReference>
<dbReference type="OrthoDB" id="6281169at2"/>
<dbReference type="PATRIC" id="fig|1107311.5.peg.2245"/>
<dbReference type="InterPro" id="IPR043022">
    <property type="entry name" value="PngaseF_N_sf"/>
</dbReference>
<dbReference type="GO" id="GO:0016715">
    <property type="term" value="F:oxidoreductase activity, acting on paired donors, with incorporation or reduction of molecular oxygen, reduced ascorbate as one donor, and incorporation of one atom of oxygen"/>
    <property type="evidence" value="ECO:0007669"/>
    <property type="project" value="InterPro"/>
</dbReference>
<dbReference type="InterPro" id="IPR015196">
    <property type="entry name" value="PngaseF_N"/>
</dbReference>
<dbReference type="GO" id="GO:0016798">
    <property type="term" value="F:hydrolase activity, acting on glycosyl bonds"/>
    <property type="evidence" value="ECO:0007669"/>
    <property type="project" value="UniProtKB-KW"/>
</dbReference>
<dbReference type="InterPro" id="IPR005901">
    <property type="entry name" value="GLPGLI"/>
</dbReference>
<keyword evidence="1" id="KW-1015">Disulfide bond</keyword>
<dbReference type="InterPro" id="IPR008977">
    <property type="entry name" value="PHM/PNGase_F_dom_sf"/>
</dbReference>
<evidence type="ECO:0000259" key="2">
    <source>
        <dbReference type="SMART" id="SM01290"/>
    </source>
</evidence>
<reference evidence="3 4" key="2">
    <citation type="journal article" date="2015" name="Stand. Genomic Sci.">
        <title>High quality draft genomic sequence of Flavobacterium enshiense DK69(T) and comparison among Flavobacterium genomes.</title>
        <authorList>
            <person name="Zeng Z."/>
            <person name="Chen C."/>
            <person name="Du H."/>
            <person name="Wang G."/>
            <person name="Li M."/>
        </authorList>
    </citation>
    <scope>NUCLEOTIDE SEQUENCE [LARGE SCALE GENOMIC DNA]</scope>
    <source>
        <strain evidence="3 4">DK69</strain>
    </source>
</reference>
<keyword evidence="4" id="KW-1185">Reference proteome</keyword>
<keyword evidence="3" id="KW-0326">Glycosidase</keyword>
<dbReference type="Pfam" id="PF22252">
    <property type="entry name" value="PNGase_F-II_N"/>
    <property type="match status" value="1"/>
</dbReference>
<evidence type="ECO:0000313" key="3">
    <source>
        <dbReference type="EMBL" id="KGO96320.1"/>
    </source>
</evidence>
<name>A0A0A2N790_9FLAO</name>
<dbReference type="Proteomes" id="UP000030149">
    <property type="component" value="Unassembled WGS sequence"/>
</dbReference>
<dbReference type="STRING" id="1107311.Q767_05235"/>
<protein>
    <submittedName>
        <fullName evidence="3">Peptide-N-glycosidase</fullName>
    </submittedName>
</protein>
<organism evidence="3 4">
    <name type="scientific">Flavobacterium enshiense DK69</name>
    <dbReference type="NCBI Taxonomy" id="1107311"/>
    <lineage>
        <taxon>Bacteria</taxon>
        <taxon>Pseudomonadati</taxon>
        <taxon>Bacteroidota</taxon>
        <taxon>Flavobacteriia</taxon>
        <taxon>Flavobacteriales</taxon>
        <taxon>Flavobacteriaceae</taxon>
        <taxon>Flavobacterium</taxon>
    </lineage>
</organism>
<evidence type="ECO:0000313" key="4">
    <source>
        <dbReference type="Proteomes" id="UP000030149"/>
    </source>
</evidence>
<gene>
    <name evidence="3" type="ORF">Q767_05235</name>
</gene>
<comment type="caution">
    <text evidence="3">The sequence shown here is derived from an EMBL/GenBank/DDBJ whole genome shotgun (WGS) entry which is preliminary data.</text>
</comment>
<dbReference type="NCBIfam" id="TIGR01200">
    <property type="entry name" value="GLPGLI"/>
    <property type="match status" value="1"/>
</dbReference>
<dbReference type="eggNOG" id="ENOG502Z825">
    <property type="taxonomic scope" value="Bacteria"/>
</dbReference>
<keyword evidence="3" id="KW-0378">Hydrolase</keyword>
<reference evidence="4" key="1">
    <citation type="submission" date="2013-09" db="EMBL/GenBank/DDBJ databases">
        <authorList>
            <person name="Zeng Z."/>
            <person name="Chen C."/>
        </authorList>
    </citation>
    <scope>NUCLEOTIDE SEQUENCE [LARGE SCALE GENOMIC DNA]</scope>
    <source>
        <strain evidence="4">DK69</strain>
    </source>
</reference>
<dbReference type="InterPro" id="IPR015197">
    <property type="entry name" value="PngaseF_C"/>
</dbReference>
<sequence length="559" mass="62419">MKKNLTILIFCGFLSAFGQNKPKQANGIKITYLKSSNGKLIENQDPILVFANDVQTVITSEKINTKKADFPFEQTIVNRPKNNFVQVANLSATKTTSTTDSVAIAKQSFEITPDTKTILGHKCKKAKTVINSNTIELWYTDELKVKGAPTVLGQDLGLVLEMVRNGNYTVAASKIETVKKLNTSSLIPTTGKNVDPLTYRDLLWKSRFTAISVFENEVINFSDASKSNDSILRFANGTIILRKIKFPEIKSGSQIFVDVSEQSNGDAYDRTGSVFVIPMDEKVSFMDGLKNGAKTLPIYENGNGKKYQGVVSTDDYTSLLELMRFFTPFGIKQYNHIELKDKKWHEIVPYRQDISELYSQLSNKELWVGTFIGNYDKGGHKVSMHITIHNEENQPVKNTFTLPLFNTTNIMEMAGQEYATMFNNDNGLLVAFTLDKDVKNAKLRYITTGHGGWENGDEFVQKKNTILLDEKETFSFVPWRQDCGSYRLFNPASGNFPNGLSSSDYSRSNWCPGMVTNPNLIELGDLKAGKHTIRVKIPQGAPEGTGFSAWNVSGVLIGN</sequence>
<dbReference type="Gene3D" id="2.60.120.230">
    <property type="match status" value="1"/>
</dbReference>
<dbReference type="RefSeq" id="WP_035629992.1">
    <property type="nucleotide sequence ID" value="NZ_AVCS01000009.1"/>
</dbReference>
<dbReference type="SMART" id="SM01290">
    <property type="entry name" value="N-glycanase_N"/>
    <property type="match status" value="1"/>
</dbReference>
<dbReference type="InterPro" id="IPR014784">
    <property type="entry name" value="Cu2_ascorb_mOase-like_C"/>
</dbReference>
<dbReference type="EMBL" id="JRLZ01000004">
    <property type="protein sequence ID" value="KGO96320.1"/>
    <property type="molecule type" value="Genomic_DNA"/>
</dbReference>
<dbReference type="SUPFAM" id="SSF49742">
    <property type="entry name" value="PHM/PNGase F"/>
    <property type="match status" value="1"/>
</dbReference>
<feature type="domain" description="Peptide-N-glycosidase F N-terminal" evidence="2">
    <location>
        <begin position="210"/>
        <end position="388"/>
    </location>
</feature>